<evidence type="ECO:0000256" key="6">
    <source>
        <dbReference type="ARBA" id="ARBA00023237"/>
    </source>
</evidence>
<keyword evidence="4" id="KW-0812">Transmembrane</keyword>
<dbReference type="GO" id="GO:1990281">
    <property type="term" value="C:efflux pump complex"/>
    <property type="evidence" value="ECO:0007669"/>
    <property type="project" value="TreeGrafter"/>
</dbReference>
<evidence type="ECO:0000256" key="3">
    <source>
        <dbReference type="ARBA" id="ARBA00022452"/>
    </source>
</evidence>
<reference evidence="7" key="1">
    <citation type="submission" date="2018-05" db="EMBL/GenBank/DDBJ databases">
        <authorList>
            <person name="Lanie J.A."/>
            <person name="Ng W.-L."/>
            <person name="Kazmierczak K.M."/>
            <person name="Andrzejewski T.M."/>
            <person name="Davidsen T.M."/>
            <person name="Wayne K.J."/>
            <person name="Tettelin H."/>
            <person name="Glass J.I."/>
            <person name="Rusch D."/>
            <person name="Podicherti R."/>
            <person name="Tsui H.-C.T."/>
            <person name="Winkler M.E."/>
        </authorList>
    </citation>
    <scope>NUCLEOTIDE SEQUENCE</scope>
</reference>
<dbReference type="Pfam" id="PF02321">
    <property type="entry name" value="OEP"/>
    <property type="match status" value="2"/>
</dbReference>
<proteinExistence type="predicted"/>
<sequence>MKFLFKFILIIIFTLGITESRANTLFDSLNSAYLNNPKLNAERANKRASMEEQRGSYSEFLPSVTISGYISEQNNAGTSESNFEPSEQSMKIEQKIFQGFGGVANLKKKKYGYNIAEFKLKKIEQEILLAAAGAHADLLLSKKKVNINLINIDLLERQVETDQNRLEKGEINLTDLAQSESSFLGAKAELITAQNDLVTSKANFEKIIGKKVPDNIQEIKKIKINLPGSLAAAYGISNSENPDLQIASLEFEQSKLDVTIAGSDLSPSATLSYKIAEQDDISATIQDRTQQTVTATATWPLFSGGDNIFNFRKARELRNQKELLLQDSKKKIETDVANAWSNYQSSKSVLDSIRSQVKAAEIANEGITLEYESSSSRTTLEVIQSRT</sequence>
<keyword evidence="5" id="KW-0472">Membrane</keyword>
<keyword evidence="2" id="KW-0813">Transport</keyword>
<dbReference type="SUPFAM" id="SSF56954">
    <property type="entry name" value="Outer membrane efflux proteins (OEP)"/>
    <property type="match status" value="1"/>
</dbReference>
<keyword evidence="6" id="KW-0998">Cell outer membrane</keyword>
<evidence type="ECO:0000313" key="7">
    <source>
        <dbReference type="EMBL" id="SVC14857.1"/>
    </source>
</evidence>
<comment type="subcellular location">
    <subcellularLocation>
        <location evidence="1">Cell outer membrane</location>
    </subcellularLocation>
</comment>
<evidence type="ECO:0000256" key="2">
    <source>
        <dbReference type="ARBA" id="ARBA00022448"/>
    </source>
</evidence>
<dbReference type="InterPro" id="IPR003423">
    <property type="entry name" value="OMP_efflux"/>
</dbReference>
<dbReference type="PANTHER" id="PTHR30026:SF20">
    <property type="entry name" value="OUTER MEMBRANE PROTEIN TOLC"/>
    <property type="match status" value="1"/>
</dbReference>
<organism evidence="7">
    <name type="scientific">marine metagenome</name>
    <dbReference type="NCBI Taxonomy" id="408172"/>
    <lineage>
        <taxon>unclassified sequences</taxon>
        <taxon>metagenomes</taxon>
        <taxon>ecological metagenomes</taxon>
    </lineage>
</organism>
<dbReference type="Gene3D" id="1.20.1600.10">
    <property type="entry name" value="Outer membrane efflux proteins (OEP)"/>
    <property type="match status" value="1"/>
</dbReference>
<feature type="non-terminal residue" evidence="7">
    <location>
        <position position="387"/>
    </location>
</feature>
<name>A0A382JV63_9ZZZZ</name>
<evidence type="ECO:0000256" key="5">
    <source>
        <dbReference type="ARBA" id="ARBA00023136"/>
    </source>
</evidence>
<dbReference type="AlphaFoldDB" id="A0A382JV63"/>
<protein>
    <submittedName>
        <fullName evidence="7">Uncharacterized protein</fullName>
    </submittedName>
</protein>
<gene>
    <name evidence="7" type="ORF">METZ01_LOCUS267711</name>
</gene>
<accession>A0A382JV63</accession>
<dbReference type="GO" id="GO:0009279">
    <property type="term" value="C:cell outer membrane"/>
    <property type="evidence" value="ECO:0007669"/>
    <property type="project" value="UniProtKB-SubCell"/>
</dbReference>
<dbReference type="InterPro" id="IPR051906">
    <property type="entry name" value="TolC-like"/>
</dbReference>
<evidence type="ECO:0000256" key="1">
    <source>
        <dbReference type="ARBA" id="ARBA00004442"/>
    </source>
</evidence>
<dbReference type="PANTHER" id="PTHR30026">
    <property type="entry name" value="OUTER MEMBRANE PROTEIN TOLC"/>
    <property type="match status" value="1"/>
</dbReference>
<dbReference type="EMBL" id="UINC01076059">
    <property type="protein sequence ID" value="SVC14857.1"/>
    <property type="molecule type" value="Genomic_DNA"/>
</dbReference>
<dbReference type="GO" id="GO:0015562">
    <property type="term" value="F:efflux transmembrane transporter activity"/>
    <property type="evidence" value="ECO:0007669"/>
    <property type="project" value="InterPro"/>
</dbReference>
<dbReference type="GO" id="GO:0015288">
    <property type="term" value="F:porin activity"/>
    <property type="evidence" value="ECO:0007669"/>
    <property type="project" value="TreeGrafter"/>
</dbReference>
<keyword evidence="3" id="KW-1134">Transmembrane beta strand</keyword>
<evidence type="ECO:0000256" key="4">
    <source>
        <dbReference type="ARBA" id="ARBA00022692"/>
    </source>
</evidence>